<evidence type="ECO:0000313" key="16">
    <source>
        <dbReference type="Proteomes" id="UP001224775"/>
    </source>
</evidence>
<dbReference type="InterPro" id="IPR004506">
    <property type="entry name" value="MnmA-like"/>
</dbReference>
<keyword evidence="9" id="KW-0694">RNA-binding</keyword>
<keyword evidence="16" id="KW-1185">Reference proteome</keyword>
<feature type="region of interest" description="Disordered" evidence="12">
    <location>
        <begin position="107"/>
        <end position="134"/>
    </location>
</feature>
<feature type="domain" description="tRNA-specific 2-thiouridylase MnmA-like central" evidence="14">
    <location>
        <begin position="796"/>
        <end position="849"/>
    </location>
</feature>
<sequence length="1016" mass="114061">MIFFLQGSRRHDVCTTLLKFSRRLEELLRSRRRRHHHRTLLSSASSLSHQVRYCASTPPNQHDVSSTSHTPRSQNRFQDRKRVVVAMSGGVDSSVAAYLLQRISRNDNQSSYHPDTSLLDIPRNNDCGKGGDDDATNNSVVDIVGLHMSNWNALDEDSDVPAKKHSSTNNIRRRRRGQQVSKQDTSKVEPTTRQSTEETSYLPPQQSSKDTTFCQTSENEYNDANSVAQHLDLPIHRVSFASEYWIQVFEPFIESLSSSSSLSEDENFTNNVHQQMTMPNPDYGCNTYIKFGAMKDYAMNKLNADYVATGHYAQLWHRDYLTSFDEQSKYCESPFHLQGSRRHDVCTALLKFSRRSEELLRSRRRRHHHRTLLSSASSLSHQVRYCASTPPNQHDVSSTSHTPRSQNRFQDRKRVVVAMSGGVDSSVAAYLLQRISRNDNQSSYHPDTSLLDIPRNNDCGKGGDDDATNNSVVDIVGLHMSNWNALDEDSDVPAKKHSSTNNIRRRRRGQQVSKQDTSKVEPTTRQSTEETSYLPPQQSSKDTTFCQTSENEYNDANSVAQHLDLPIHRVSFASEYWIQVFEPFIESLSSSSSLSEDENFTNNVHQQMTMPNPDYGCNTYIKFGAMKDYAMNKLNADYVATGHYAQLWHRDYLTSFDEQSKYCESPFHQWMSETSQSLGKQVIDSISGRPEEDWILDNHTQSSGDVPPLPMLLAGVDRSKDQTYFLSGVKGQALRNVIFPLGHLAKSQSATQADNNNDNDNSYQTVRDIAQQANIPTASKRDSMGICFIGKRNFGQFVSQYLPETPQPGNFVDVDTGEIVGRHEGAVLYTLGEGARISGAKLRYFVCGKGGAVRDDNDDANTVFVCNSTHHPALYADELFVDFHAFNWIGLGDGDVVQGQSNDYNHIPRPLLEGRSLTLLARVRHLQPLTPCTVTWNRSDKNKSGDKGYLTVRFDKAMRAITPGQIVALYAGADGLICLGGGIITGPGASYLDRGLDVTAGMLHPSGYNDLSLRNT</sequence>
<proteinExistence type="inferred from homology"/>
<dbReference type="GO" id="GO:0061708">
    <property type="term" value="F:tRNA-5-taurinomethyluridine 2-sulfurtransferase"/>
    <property type="evidence" value="ECO:0007669"/>
    <property type="project" value="UniProtKB-EC"/>
</dbReference>
<dbReference type="Gene3D" id="2.30.30.280">
    <property type="entry name" value="Adenine nucleotide alpha hydrolases-like domains"/>
    <property type="match status" value="1"/>
</dbReference>
<comment type="caution">
    <text evidence="15">The sequence shown here is derived from an EMBL/GenBank/DDBJ whole genome shotgun (WGS) entry which is preliminary data.</text>
</comment>
<evidence type="ECO:0000256" key="9">
    <source>
        <dbReference type="ARBA" id="ARBA00022884"/>
    </source>
</evidence>
<evidence type="ECO:0000256" key="3">
    <source>
        <dbReference type="ARBA" id="ARBA00011953"/>
    </source>
</evidence>
<name>A0AAD9DB31_9STRA</name>
<dbReference type="Pfam" id="PF03054">
    <property type="entry name" value="tRNA_Me_trans"/>
    <property type="match status" value="5"/>
</dbReference>
<keyword evidence="10" id="KW-1015">Disulfide bond</keyword>
<comment type="catalytic activity">
    <reaction evidence="11">
        <text>5-taurinomethyluridine(34) in tRNA + S-sulfanyl-L-cysteinyl-[protein] + AH2 + ATP = 5-taurinomethyl-2-thiouridine(34) in tRNA + L-cysteinyl-[protein] + A + AMP + diphosphate + H(+)</text>
        <dbReference type="Rhea" id="RHEA:47040"/>
        <dbReference type="Rhea" id="RHEA-COMP:10131"/>
        <dbReference type="Rhea" id="RHEA-COMP:11726"/>
        <dbReference type="Rhea" id="RHEA-COMP:11732"/>
        <dbReference type="Rhea" id="RHEA-COMP:11733"/>
        <dbReference type="ChEBI" id="CHEBI:13193"/>
        <dbReference type="ChEBI" id="CHEBI:15378"/>
        <dbReference type="ChEBI" id="CHEBI:17499"/>
        <dbReference type="ChEBI" id="CHEBI:29950"/>
        <dbReference type="ChEBI" id="CHEBI:30616"/>
        <dbReference type="ChEBI" id="CHEBI:33019"/>
        <dbReference type="ChEBI" id="CHEBI:61963"/>
        <dbReference type="ChEBI" id="CHEBI:87171"/>
        <dbReference type="ChEBI" id="CHEBI:87172"/>
        <dbReference type="ChEBI" id="CHEBI:456215"/>
        <dbReference type="EC" id="2.8.1.14"/>
    </reaction>
</comment>
<dbReference type="GO" id="GO:0000049">
    <property type="term" value="F:tRNA binding"/>
    <property type="evidence" value="ECO:0007669"/>
    <property type="project" value="UniProtKB-KW"/>
</dbReference>
<keyword evidence="7" id="KW-0547">Nucleotide-binding</keyword>
<keyword evidence="6" id="KW-0819">tRNA processing</keyword>
<evidence type="ECO:0000256" key="5">
    <source>
        <dbReference type="ARBA" id="ARBA00022679"/>
    </source>
</evidence>
<dbReference type="GO" id="GO:0005524">
    <property type="term" value="F:ATP binding"/>
    <property type="evidence" value="ECO:0007669"/>
    <property type="project" value="UniProtKB-KW"/>
</dbReference>
<dbReference type="AlphaFoldDB" id="A0AAD9DB31"/>
<feature type="compositionally biased region" description="Polar residues" evidence="12">
    <location>
        <begin position="389"/>
        <end position="408"/>
    </location>
</feature>
<evidence type="ECO:0000256" key="6">
    <source>
        <dbReference type="ARBA" id="ARBA00022694"/>
    </source>
</evidence>
<dbReference type="PANTHER" id="PTHR11933:SF5">
    <property type="entry name" value="MITOCHONDRIAL TRNA-SPECIFIC 2-THIOURIDYLASE 1"/>
    <property type="match status" value="1"/>
</dbReference>
<feature type="compositionally biased region" description="Basic residues" evidence="12">
    <location>
        <begin position="495"/>
        <end position="509"/>
    </location>
</feature>
<feature type="region of interest" description="Disordered" evidence="12">
    <location>
        <begin position="155"/>
        <end position="212"/>
    </location>
</feature>
<dbReference type="InterPro" id="IPR014729">
    <property type="entry name" value="Rossmann-like_a/b/a_fold"/>
</dbReference>
<dbReference type="EC" id="2.8.1.14" evidence="3"/>
<evidence type="ECO:0000256" key="10">
    <source>
        <dbReference type="ARBA" id="ARBA00023157"/>
    </source>
</evidence>
<feature type="region of interest" description="Disordered" evidence="12">
    <location>
        <begin position="386"/>
        <end position="411"/>
    </location>
</feature>
<dbReference type="Gene3D" id="2.40.30.10">
    <property type="entry name" value="Translation factors"/>
    <property type="match status" value="1"/>
</dbReference>
<dbReference type="Pfam" id="PF20259">
    <property type="entry name" value="tRNA_Me_trans_M"/>
    <property type="match status" value="1"/>
</dbReference>
<evidence type="ECO:0000256" key="12">
    <source>
        <dbReference type="SAM" id="MobiDB-lite"/>
    </source>
</evidence>
<evidence type="ECO:0000259" key="14">
    <source>
        <dbReference type="Pfam" id="PF20259"/>
    </source>
</evidence>
<evidence type="ECO:0000256" key="8">
    <source>
        <dbReference type="ARBA" id="ARBA00022840"/>
    </source>
</evidence>
<dbReference type="Proteomes" id="UP001224775">
    <property type="component" value="Unassembled WGS sequence"/>
</dbReference>
<comment type="function">
    <text evidence="1">Catalyzes the 2-thiolation of uridine at the wobble position (U34) of mitochondrial tRNA(Lys), tRNA(Glu) and tRNA(Gln). Required for the formation of 5-taurinomethyl-2-thiouridine (tm5s2U) of mitochondrial tRNA(Lys), tRNA(Glu), and tRNA(Gln) at the wobble position. ATP is required to activate the C2 atom of the wobble base.</text>
</comment>
<dbReference type="GO" id="GO:0002143">
    <property type="term" value="P:tRNA wobble position uridine thiolation"/>
    <property type="evidence" value="ECO:0007669"/>
    <property type="project" value="TreeGrafter"/>
</dbReference>
<evidence type="ECO:0000256" key="1">
    <source>
        <dbReference type="ARBA" id="ARBA00003986"/>
    </source>
</evidence>
<dbReference type="InterPro" id="IPR046884">
    <property type="entry name" value="MnmA-like_central"/>
</dbReference>
<dbReference type="Gene3D" id="3.40.50.620">
    <property type="entry name" value="HUPs"/>
    <property type="match status" value="2"/>
</dbReference>
<feature type="compositionally biased region" description="Polar residues" evidence="12">
    <location>
        <begin position="510"/>
        <end position="544"/>
    </location>
</feature>
<keyword evidence="4" id="KW-0820">tRNA-binding</keyword>
<feature type="region of interest" description="Disordered" evidence="12">
    <location>
        <begin position="439"/>
        <end position="466"/>
    </location>
</feature>
<feature type="region of interest" description="Disordered" evidence="12">
    <location>
        <begin position="54"/>
        <end position="77"/>
    </location>
</feature>
<organism evidence="15 16">
    <name type="scientific">Skeletonema marinoi</name>
    <dbReference type="NCBI Taxonomy" id="267567"/>
    <lineage>
        <taxon>Eukaryota</taxon>
        <taxon>Sar</taxon>
        <taxon>Stramenopiles</taxon>
        <taxon>Ochrophyta</taxon>
        <taxon>Bacillariophyta</taxon>
        <taxon>Coscinodiscophyceae</taxon>
        <taxon>Thalassiosirophycidae</taxon>
        <taxon>Thalassiosirales</taxon>
        <taxon>Skeletonemataceae</taxon>
        <taxon>Skeletonema</taxon>
        <taxon>Skeletonema marinoi-dohrnii complex</taxon>
    </lineage>
</organism>
<keyword evidence="8" id="KW-0067">ATP-binding</keyword>
<dbReference type="SUPFAM" id="SSF52402">
    <property type="entry name" value="Adenine nucleotide alpha hydrolases-like"/>
    <property type="match status" value="4"/>
</dbReference>
<feature type="compositionally biased region" description="Polar residues" evidence="12">
    <location>
        <begin position="57"/>
        <end position="76"/>
    </location>
</feature>
<evidence type="ECO:0000313" key="15">
    <source>
        <dbReference type="EMBL" id="KAK1739243.1"/>
    </source>
</evidence>
<evidence type="ECO:0000256" key="4">
    <source>
        <dbReference type="ARBA" id="ARBA00022555"/>
    </source>
</evidence>
<reference evidence="15" key="1">
    <citation type="submission" date="2023-06" db="EMBL/GenBank/DDBJ databases">
        <title>Survivors Of The Sea: Transcriptome response of Skeletonema marinoi to long-term dormancy.</title>
        <authorList>
            <person name="Pinder M.I.M."/>
            <person name="Kourtchenko O."/>
            <person name="Robertson E.K."/>
            <person name="Larsson T."/>
            <person name="Maumus F."/>
            <person name="Osuna-Cruz C.M."/>
            <person name="Vancaester E."/>
            <person name="Stenow R."/>
            <person name="Vandepoele K."/>
            <person name="Ploug H."/>
            <person name="Bruchert V."/>
            <person name="Godhe A."/>
            <person name="Topel M."/>
        </authorList>
    </citation>
    <scope>NUCLEOTIDE SEQUENCE</scope>
    <source>
        <strain evidence="15">R05AC</strain>
    </source>
</reference>
<feature type="compositionally biased region" description="Polar residues" evidence="12">
    <location>
        <begin position="178"/>
        <end position="212"/>
    </location>
</feature>
<evidence type="ECO:0000256" key="7">
    <source>
        <dbReference type="ARBA" id="ARBA00022741"/>
    </source>
</evidence>
<feature type="region of interest" description="Disordered" evidence="12">
    <location>
        <begin position="487"/>
        <end position="544"/>
    </location>
</feature>
<protein>
    <recommendedName>
        <fullName evidence="3">tRNA-5-taurinomethyluridine 2-sulfurtransferase</fullName>
        <ecNumber evidence="3">2.8.1.14</ecNumber>
    </recommendedName>
</protein>
<keyword evidence="5 15" id="KW-0808">Transferase</keyword>
<gene>
    <name evidence="15" type="ORF">QTG54_009786</name>
</gene>
<evidence type="ECO:0000256" key="2">
    <source>
        <dbReference type="ARBA" id="ARBA00006191"/>
    </source>
</evidence>
<dbReference type="CDD" id="cd01998">
    <property type="entry name" value="MnmA_TRMU-like"/>
    <property type="match status" value="1"/>
</dbReference>
<dbReference type="InterPro" id="IPR023382">
    <property type="entry name" value="MnmA-like_central_sf"/>
</dbReference>
<comment type="similarity">
    <text evidence="2">Belongs to the MnmA/TRMU family.</text>
</comment>
<dbReference type="EMBL" id="JATAAI010000018">
    <property type="protein sequence ID" value="KAK1739243.1"/>
    <property type="molecule type" value="Genomic_DNA"/>
</dbReference>
<evidence type="ECO:0000259" key="13">
    <source>
        <dbReference type="Pfam" id="PF20258"/>
    </source>
</evidence>
<feature type="domain" description="tRNA-specific 2-thiouridylase MnmA-like C-terminal" evidence="13">
    <location>
        <begin position="915"/>
        <end position="984"/>
    </location>
</feature>
<dbReference type="Pfam" id="PF20258">
    <property type="entry name" value="tRNA_Me_trans_C"/>
    <property type="match status" value="1"/>
</dbReference>
<evidence type="ECO:0000256" key="11">
    <source>
        <dbReference type="ARBA" id="ARBA00049564"/>
    </source>
</evidence>
<dbReference type="InterPro" id="IPR046885">
    <property type="entry name" value="MnmA-like_C"/>
</dbReference>
<feature type="compositionally biased region" description="Basic residues" evidence="12">
    <location>
        <begin position="163"/>
        <end position="177"/>
    </location>
</feature>
<dbReference type="PANTHER" id="PTHR11933">
    <property type="entry name" value="TRNA 5-METHYLAMINOMETHYL-2-THIOURIDYLATE -METHYLTRANSFERASE"/>
    <property type="match status" value="1"/>
</dbReference>
<accession>A0AAD9DB31</accession>